<evidence type="ECO:0000259" key="1">
    <source>
        <dbReference type="Pfam" id="PF06985"/>
    </source>
</evidence>
<accession>A0A395NRB0</accession>
<dbReference type="InterPro" id="IPR010730">
    <property type="entry name" value="HET"/>
</dbReference>
<dbReference type="STRING" id="490622.A0A395NRB0"/>
<keyword evidence="3" id="KW-1185">Reference proteome</keyword>
<organism evidence="2 3">
    <name type="scientific">Trichoderma arundinaceum</name>
    <dbReference type="NCBI Taxonomy" id="490622"/>
    <lineage>
        <taxon>Eukaryota</taxon>
        <taxon>Fungi</taxon>
        <taxon>Dikarya</taxon>
        <taxon>Ascomycota</taxon>
        <taxon>Pezizomycotina</taxon>
        <taxon>Sordariomycetes</taxon>
        <taxon>Hypocreomycetidae</taxon>
        <taxon>Hypocreales</taxon>
        <taxon>Hypocreaceae</taxon>
        <taxon>Trichoderma</taxon>
    </lineage>
</organism>
<sequence>MCKFIFLVVSKEHAGSCADDDHIVFRNIRSARLTWTKSNRTIPSIRSSGIYTLNGALESHPDECIITLRLFAKREDPIATIVHQRPFHRNVQSSNVFAAARSLIKKCMDPKSPHKHCQYSRDTVLPLRVLDVGTPKDLQRTVKLRINETEIHAPYLALSYCWGKQPQPAAPNQPLQLRRDNLQDLVNGIKLENLQQSIQDAIFATRKLGFCYLWVDALCIIQDCKIDKDREISRMASIYKNATVTIAASSSANAADGFLSKKIQPYCPNYEVHVPMPDGRKGTVYLSAEAYEPEHPLDKRGWTLQEFMLSSRMLIFSDYELLWQCKEVDLQSVSERGLEYLQPLETLPWAVFDDNTEPYFGNLGADKVYLWKTIVRQYTERKLTDSGDRLRAITGITCELETLWHDVNIYGLWKKWFIELLAWYKPNIERERKRYLVRAPSWSWASLNGVIYYEAPISSEDAKVRSLTISTIELTGRILQEGDIDDKMRPTISERPDLIDPIDELQQSGLQDQQMEYLLLGTVQTDAGRERGIGLLVVDVGRRVYRRIGLAIFRDMTIWESMERQAIELEAKLLK</sequence>
<name>A0A395NRB0_TRIAR</name>
<dbReference type="Proteomes" id="UP000266272">
    <property type="component" value="Unassembled WGS sequence"/>
</dbReference>
<dbReference type="PANTHER" id="PTHR33112">
    <property type="entry name" value="DOMAIN PROTEIN, PUTATIVE-RELATED"/>
    <property type="match status" value="1"/>
</dbReference>
<dbReference type="OrthoDB" id="5125733at2759"/>
<gene>
    <name evidence="2" type="ORF">TARUN_3762</name>
</gene>
<proteinExistence type="predicted"/>
<protein>
    <submittedName>
        <fullName evidence="2">Heterokaryon incompatibility</fullName>
    </submittedName>
</protein>
<dbReference type="EMBL" id="PXOA01000209">
    <property type="protein sequence ID" value="RFU78515.1"/>
    <property type="molecule type" value="Genomic_DNA"/>
</dbReference>
<comment type="caution">
    <text evidence="2">The sequence shown here is derived from an EMBL/GenBank/DDBJ whole genome shotgun (WGS) entry which is preliminary data.</text>
</comment>
<dbReference type="Pfam" id="PF06985">
    <property type="entry name" value="HET"/>
    <property type="match status" value="1"/>
</dbReference>
<dbReference type="AlphaFoldDB" id="A0A395NRB0"/>
<evidence type="ECO:0000313" key="3">
    <source>
        <dbReference type="Proteomes" id="UP000266272"/>
    </source>
</evidence>
<feature type="domain" description="Heterokaryon incompatibility" evidence="1">
    <location>
        <begin position="155"/>
        <end position="306"/>
    </location>
</feature>
<reference evidence="2 3" key="1">
    <citation type="journal article" date="2018" name="PLoS Pathog.">
        <title>Evolution of structural diversity of trichothecenes, a family of toxins produced by plant pathogenic and entomopathogenic fungi.</title>
        <authorList>
            <person name="Proctor R.H."/>
            <person name="McCormick S.P."/>
            <person name="Kim H.S."/>
            <person name="Cardoza R.E."/>
            <person name="Stanley A.M."/>
            <person name="Lindo L."/>
            <person name="Kelly A."/>
            <person name="Brown D.W."/>
            <person name="Lee T."/>
            <person name="Vaughan M.M."/>
            <person name="Alexander N.J."/>
            <person name="Busman M."/>
            <person name="Gutierrez S."/>
        </authorList>
    </citation>
    <scope>NUCLEOTIDE SEQUENCE [LARGE SCALE GENOMIC DNA]</scope>
    <source>
        <strain evidence="2 3">IBT 40837</strain>
    </source>
</reference>
<evidence type="ECO:0000313" key="2">
    <source>
        <dbReference type="EMBL" id="RFU78515.1"/>
    </source>
</evidence>
<dbReference type="PANTHER" id="PTHR33112:SF9">
    <property type="entry name" value="HETEROKARYON INCOMPATIBILITY DOMAIN-CONTAINING PROTEIN"/>
    <property type="match status" value="1"/>
</dbReference>